<dbReference type="SMART" id="SM00028">
    <property type="entry name" value="TPR"/>
    <property type="match status" value="2"/>
</dbReference>
<dbReference type="Proteomes" id="UP001165121">
    <property type="component" value="Unassembled WGS sequence"/>
</dbReference>
<dbReference type="InterPro" id="IPR011990">
    <property type="entry name" value="TPR-like_helical_dom_sf"/>
</dbReference>
<proteinExistence type="predicted"/>
<name>A0A9W6UC29_9STRA</name>
<dbReference type="AlphaFoldDB" id="A0A9W6UC29"/>
<dbReference type="Gene3D" id="1.25.40.10">
    <property type="entry name" value="Tetratricopeptide repeat domain"/>
    <property type="match status" value="1"/>
</dbReference>
<evidence type="ECO:0000313" key="2">
    <source>
        <dbReference type="Proteomes" id="UP001165121"/>
    </source>
</evidence>
<dbReference type="OrthoDB" id="10640724at2759"/>
<organism evidence="1 2">
    <name type="scientific">Phytophthora fragariaefolia</name>
    <dbReference type="NCBI Taxonomy" id="1490495"/>
    <lineage>
        <taxon>Eukaryota</taxon>
        <taxon>Sar</taxon>
        <taxon>Stramenopiles</taxon>
        <taxon>Oomycota</taxon>
        <taxon>Peronosporomycetes</taxon>
        <taxon>Peronosporales</taxon>
        <taxon>Peronosporaceae</taxon>
        <taxon>Phytophthora</taxon>
    </lineage>
</organism>
<comment type="caution">
    <text evidence="1">The sequence shown here is derived from an EMBL/GenBank/DDBJ whole genome shotgun (WGS) entry which is preliminary data.</text>
</comment>
<accession>A0A9W6UC29</accession>
<reference evidence="1" key="1">
    <citation type="submission" date="2023-04" db="EMBL/GenBank/DDBJ databases">
        <title>Phytophthora fragariaefolia NBRC 109709.</title>
        <authorList>
            <person name="Ichikawa N."/>
            <person name="Sato H."/>
            <person name="Tonouchi N."/>
        </authorList>
    </citation>
    <scope>NUCLEOTIDE SEQUENCE</scope>
    <source>
        <strain evidence="1">NBRC 109709</strain>
    </source>
</reference>
<gene>
    <name evidence="1" type="ORF">Pfra01_000658900</name>
</gene>
<dbReference type="EMBL" id="BSXT01000568">
    <property type="protein sequence ID" value="GMF30130.1"/>
    <property type="molecule type" value="Genomic_DNA"/>
</dbReference>
<dbReference type="PROSITE" id="PS51257">
    <property type="entry name" value="PROKAR_LIPOPROTEIN"/>
    <property type="match status" value="1"/>
</dbReference>
<dbReference type="SUPFAM" id="SSF48452">
    <property type="entry name" value="TPR-like"/>
    <property type="match status" value="1"/>
</dbReference>
<keyword evidence="2" id="KW-1185">Reference proteome</keyword>
<protein>
    <submittedName>
        <fullName evidence="1">Unnamed protein product</fullName>
    </submittedName>
</protein>
<dbReference type="InterPro" id="IPR019734">
    <property type="entry name" value="TPR_rpt"/>
</dbReference>
<evidence type="ECO:0000313" key="1">
    <source>
        <dbReference type="EMBL" id="GMF30130.1"/>
    </source>
</evidence>
<sequence length="451" mass="50863">MLRCALRVLRPRPSSLAARSLAISSLSHLLTLSCPSLHSPQLRCFTSLEDSHNDKISRMDKFLASVNLLDVTVAKRDLAAAEPLLRSMDIIEAKSDEHDKEQVLASLEAYSKLNDLGVQNASIQVTLARSVADFCLQKLQQPELAVTNYLHALDALPALNSGCIESLQVYLLSRIAKCYKQLGRDDDAEEFFLKVITAHEQHRQRRGLSPSYEIDAQFHSKSGYEVLDLQLGFMENLLNVNRWDEVGELVEKVVEQIEDAPQMNSQDKLAEIQVIINKSVEWLAETDKLKPRIGFDIFRSLECTGDFEQLLERRREINKIWGLDPEDGVQLLERERALINEFRAKKANVYFVQARDAYNSVCERIHVRDSSVSVMVDAHALCPSTDDEERLLSGLTLSVASTLVDYAENLAAQKEWTNAKEAADRALQLAEGCSISLHHLQHRVDKIMEVA</sequence>